<dbReference type="SUPFAM" id="SSF53807">
    <property type="entry name" value="Helical backbone' metal receptor"/>
    <property type="match status" value="1"/>
</dbReference>
<dbReference type="InterPro" id="IPR002491">
    <property type="entry name" value="ABC_transptr_periplasmic_BD"/>
</dbReference>
<comment type="subcellular location">
    <subcellularLocation>
        <location evidence="1">Cell envelope</location>
    </subcellularLocation>
</comment>
<proteinExistence type="inferred from homology"/>
<dbReference type="EMBL" id="BONH01000004">
    <property type="protein sequence ID" value="GIF96361.1"/>
    <property type="molecule type" value="Genomic_DNA"/>
</dbReference>
<feature type="domain" description="Fe/B12 periplasmic-binding" evidence="6">
    <location>
        <begin position="76"/>
        <end position="346"/>
    </location>
</feature>
<dbReference type="GO" id="GO:0030288">
    <property type="term" value="C:outer membrane-bounded periplasmic space"/>
    <property type="evidence" value="ECO:0007669"/>
    <property type="project" value="TreeGrafter"/>
</dbReference>
<keyword evidence="8" id="KW-1185">Reference proteome</keyword>
<reference evidence="7 8" key="1">
    <citation type="submission" date="2021-01" db="EMBL/GenBank/DDBJ databases">
        <title>Whole genome shotgun sequence of Catellatospora citrea NBRC 14495.</title>
        <authorList>
            <person name="Komaki H."/>
            <person name="Tamura T."/>
        </authorList>
    </citation>
    <scope>NUCLEOTIDE SEQUENCE [LARGE SCALE GENOMIC DNA]</scope>
    <source>
        <strain evidence="7 8">NBRC 14495</strain>
    </source>
</reference>
<dbReference type="Gene3D" id="3.40.50.1980">
    <property type="entry name" value="Nitrogenase molybdenum iron protein domain"/>
    <property type="match status" value="2"/>
</dbReference>
<sequence length="346" mass="36745">MSTLPKHVGPARARRLWSVTGRLSAALAVAALALTACGGDPAATPAPSGPAAQGAAFPVTVSHKYGDTVIDKAPARVVTLGLSDQDPVLALGVVPVGSIDWFGERPYGKWPWAQPLWGSKAPEVVGERDEYNLEKIAALNPDLIIGMYSGMSQDQYTKLTQIAPTVAQVKGYDDYSAPWQEMTMHAGRALGRSAKAAELIAAIDQRLTDLKAKNPQFTGKTVAVVEPYEPGKYAVFAPSDPKVVLLTQLGFTVPETIVKAAGSEYAAEIGSERLDLIDVDKLVFLTADASTEKTVKADKVYTTLKVAKENRAVFLPYETPPVGAALSFGTVLSIPYALDQLVPLLG</sequence>
<dbReference type="AlphaFoldDB" id="A0A8J3KAL1"/>
<feature type="signal peptide" evidence="5">
    <location>
        <begin position="1"/>
        <end position="38"/>
    </location>
</feature>
<evidence type="ECO:0000256" key="5">
    <source>
        <dbReference type="SAM" id="SignalP"/>
    </source>
</evidence>
<dbReference type="CDD" id="cd01146">
    <property type="entry name" value="FhuD"/>
    <property type="match status" value="1"/>
</dbReference>
<name>A0A8J3KAL1_9ACTN</name>
<feature type="chain" id="PRO_5039504701" evidence="5">
    <location>
        <begin position="39"/>
        <end position="346"/>
    </location>
</feature>
<dbReference type="InterPro" id="IPR051313">
    <property type="entry name" value="Bact_iron-sidero_bind"/>
</dbReference>
<organism evidence="7 8">
    <name type="scientific">Catellatospora citrea</name>
    <dbReference type="NCBI Taxonomy" id="53366"/>
    <lineage>
        <taxon>Bacteria</taxon>
        <taxon>Bacillati</taxon>
        <taxon>Actinomycetota</taxon>
        <taxon>Actinomycetes</taxon>
        <taxon>Micromonosporales</taxon>
        <taxon>Micromonosporaceae</taxon>
        <taxon>Catellatospora</taxon>
    </lineage>
</organism>
<evidence type="ECO:0000256" key="3">
    <source>
        <dbReference type="ARBA" id="ARBA00022448"/>
    </source>
</evidence>
<dbReference type="RefSeq" id="WP_120320628.1">
    <property type="nucleotide sequence ID" value="NZ_BONH01000004.1"/>
</dbReference>
<dbReference type="GO" id="GO:1901678">
    <property type="term" value="P:iron coordination entity transport"/>
    <property type="evidence" value="ECO:0007669"/>
    <property type="project" value="UniProtKB-ARBA"/>
</dbReference>
<evidence type="ECO:0000256" key="2">
    <source>
        <dbReference type="ARBA" id="ARBA00008814"/>
    </source>
</evidence>
<dbReference type="PANTHER" id="PTHR30532:SF24">
    <property type="entry name" value="FERRIC ENTEROBACTIN-BINDING PERIPLASMIC PROTEIN FEPB"/>
    <property type="match status" value="1"/>
</dbReference>
<gene>
    <name evidence="7" type="ORF">Cci01nite_14550</name>
</gene>
<evidence type="ECO:0000313" key="8">
    <source>
        <dbReference type="Proteomes" id="UP000659904"/>
    </source>
</evidence>
<dbReference type="PANTHER" id="PTHR30532">
    <property type="entry name" value="IRON III DICITRATE-BINDING PERIPLASMIC PROTEIN"/>
    <property type="match status" value="1"/>
</dbReference>
<dbReference type="Proteomes" id="UP000659904">
    <property type="component" value="Unassembled WGS sequence"/>
</dbReference>
<comment type="similarity">
    <text evidence="2">Belongs to the bacterial solute-binding protein 8 family.</text>
</comment>
<dbReference type="Pfam" id="PF01497">
    <property type="entry name" value="Peripla_BP_2"/>
    <property type="match status" value="1"/>
</dbReference>
<keyword evidence="3" id="KW-0813">Transport</keyword>
<comment type="caution">
    <text evidence="7">The sequence shown here is derived from an EMBL/GenBank/DDBJ whole genome shotgun (WGS) entry which is preliminary data.</text>
</comment>
<evidence type="ECO:0000259" key="6">
    <source>
        <dbReference type="PROSITE" id="PS50983"/>
    </source>
</evidence>
<evidence type="ECO:0000313" key="7">
    <source>
        <dbReference type="EMBL" id="GIF96361.1"/>
    </source>
</evidence>
<evidence type="ECO:0000256" key="1">
    <source>
        <dbReference type="ARBA" id="ARBA00004196"/>
    </source>
</evidence>
<dbReference type="PROSITE" id="PS50983">
    <property type="entry name" value="FE_B12_PBP"/>
    <property type="match status" value="1"/>
</dbReference>
<protein>
    <submittedName>
        <fullName evidence="7">ABC transporter substrate-binding protein</fullName>
    </submittedName>
</protein>
<keyword evidence="4 5" id="KW-0732">Signal</keyword>
<accession>A0A8J3KAL1</accession>
<evidence type="ECO:0000256" key="4">
    <source>
        <dbReference type="ARBA" id="ARBA00022729"/>
    </source>
</evidence>